<gene>
    <name evidence="1" type="ORF">IDH44_07670</name>
</gene>
<reference evidence="1" key="1">
    <citation type="submission" date="2020-09" db="EMBL/GenBank/DDBJ databases">
        <title>A novel bacterium of genus Paenibacillus, isolated from South China Sea.</title>
        <authorList>
            <person name="Huang H."/>
            <person name="Mo K."/>
            <person name="Hu Y."/>
        </authorList>
    </citation>
    <scope>NUCLEOTIDE SEQUENCE</scope>
    <source>
        <strain evidence="1">IB182496</strain>
    </source>
</reference>
<dbReference type="AlphaFoldDB" id="A0A927BSV4"/>
<evidence type="ECO:0000313" key="1">
    <source>
        <dbReference type="EMBL" id="MBD2845065.1"/>
    </source>
</evidence>
<sequence length="69" mass="7846">MELSLSRIHDKIELFEAYDMKTLERQIDAQIENNQALMLRVASVSHQVTPVADSGRMLYSAVVHFKAQA</sequence>
<comment type="caution">
    <text evidence="1">The sequence shown here is derived from an EMBL/GenBank/DDBJ whole genome shotgun (WGS) entry which is preliminary data.</text>
</comment>
<keyword evidence="2" id="KW-1185">Reference proteome</keyword>
<evidence type="ECO:0000313" key="2">
    <source>
        <dbReference type="Proteomes" id="UP000621560"/>
    </source>
</evidence>
<dbReference type="Proteomes" id="UP000621560">
    <property type="component" value="Unassembled WGS sequence"/>
</dbReference>
<accession>A0A927BSV4</accession>
<dbReference type="RefSeq" id="WP_190916287.1">
    <property type="nucleotide sequence ID" value="NZ_JACXIZ010000013.1"/>
</dbReference>
<dbReference type="Pfam" id="PF10750">
    <property type="entry name" value="DUF2536"/>
    <property type="match status" value="1"/>
</dbReference>
<name>A0A927BSV4_9BACL</name>
<protein>
    <submittedName>
        <fullName evidence="1">YrzA family protein</fullName>
    </submittedName>
</protein>
<organism evidence="1 2">
    <name type="scientific">Paenibacillus sabuli</name>
    <dbReference type="NCBI Taxonomy" id="2772509"/>
    <lineage>
        <taxon>Bacteria</taxon>
        <taxon>Bacillati</taxon>
        <taxon>Bacillota</taxon>
        <taxon>Bacilli</taxon>
        <taxon>Bacillales</taxon>
        <taxon>Paenibacillaceae</taxon>
        <taxon>Paenibacillus</taxon>
    </lineage>
</organism>
<dbReference type="EMBL" id="JACXIZ010000013">
    <property type="protein sequence ID" value="MBD2845065.1"/>
    <property type="molecule type" value="Genomic_DNA"/>
</dbReference>
<dbReference type="InterPro" id="IPR019686">
    <property type="entry name" value="DUF2536"/>
</dbReference>
<proteinExistence type="predicted"/>